<name>A0A1I7DE66_9ACTN</name>
<dbReference type="STRING" id="1296565.SAMN05660657_05673"/>
<proteinExistence type="predicted"/>
<dbReference type="EMBL" id="FPBA01000050">
    <property type="protein sequence ID" value="SFU09979.1"/>
    <property type="molecule type" value="Genomic_DNA"/>
</dbReference>
<accession>A0A1I7DE66</accession>
<organism evidence="5 6">
    <name type="scientific">Geodermatophilus amargosae</name>
    <dbReference type="NCBI Taxonomy" id="1296565"/>
    <lineage>
        <taxon>Bacteria</taxon>
        <taxon>Bacillati</taxon>
        <taxon>Actinomycetota</taxon>
        <taxon>Actinomycetes</taxon>
        <taxon>Geodermatophilales</taxon>
        <taxon>Geodermatophilaceae</taxon>
        <taxon>Geodermatophilus</taxon>
    </lineage>
</organism>
<dbReference type="AlphaFoldDB" id="A0A1I7DE66"/>
<gene>
    <name evidence="5" type="ORF">SAMN05660657_05673</name>
</gene>
<evidence type="ECO:0000259" key="4">
    <source>
        <dbReference type="Pfam" id="PF13613"/>
    </source>
</evidence>
<keyword evidence="2" id="KW-0479">Metal-binding</keyword>
<reference evidence="6" key="1">
    <citation type="submission" date="2016-10" db="EMBL/GenBank/DDBJ databases">
        <authorList>
            <person name="Varghese N."/>
            <person name="Submissions S."/>
        </authorList>
    </citation>
    <scope>NUCLEOTIDE SEQUENCE [LARGE SCALE GENOMIC DNA]</scope>
    <source>
        <strain evidence="6">DSM 46136</strain>
    </source>
</reference>
<keyword evidence="6" id="KW-1185">Reference proteome</keyword>
<dbReference type="GO" id="GO:0004519">
    <property type="term" value="F:endonuclease activity"/>
    <property type="evidence" value="ECO:0007669"/>
    <property type="project" value="UniProtKB-KW"/>
</dbReference>
<keyword evidence="5" id="KW-0378">Hydrolase</keyword>
<dbReference type="InterPro" id="IPR027806">
    <property type="entry name" value="HARBI1_dom"/>
</dbReference>
<dbReference type="Proteomes" id="UP000199546">
    <property type="component" value="Unassembled WGS sequence"/>
</dbReference>
<evidence type="ECO:0000256" key="2">
    <source>
        <dbReference type="ARBA" id="ARBA00022723"/>
    </source>
</evidence>
<dbReference type="InterPro" id="IPR027805">
    <property type="entry name" value="Transposase_HTH_dom"/>
</dbReference>
<evidence type="ECO:0000313" key="5">
    <source>
        <dbReference type="EMBL" id="SFU09979.1"/>
    </source>
</evidence>
<evidence type="ECO:0000259" key="3">
    <source>
        <dbReference type="Pfam" id="PF13359"/>
    </source>
</evidence>
<dbReference type="Pfam" id="PF13613">
    <property type="entry name" value="HTH_Tnp_4"/>
    <property type="match status" value="1"/>
</dbReference>
<keyword evidence="5" id="KW-0255">Endonuclease</keyword>
<dbReference type="GO" id="GO:0046872">
    <property type="term" value="F:metal ion binding"/>
    <property type="evidence" value="ECO:0007669"/>
    <property type="project" value="UniProtKB-KW"/>
</dbReference>
<evidence type="ECO:0000256" key="1">
    <source>
        <dbReference type="ARBA" id="ARBA00001968"/>
    </source>
</evidence>
<comment type="cofactor">
    <cofactor evidence="1">
        <name>a divalent metal cation</name>
        <dbReference type="ChEBI" id="CHEBI:60240"/>
    </cofactor>
</comment>
<evidence type="ECO:0000313" key="6">
    <source>
        <dbReference type="Proteomes" id="UP000199546"/>
    </source>
</evidence>
<feature type="domain" description="DDE Tnp4" evidence="3">
    <location>
        <begin position="114"/>
        <end position="277"/>
    </location>
</feature>
<feature type="domain" description="Transposase Helix-turn-helix" evidence="4">
    <location>
        <begin position="37"/>
        <end position="87"/>
    </location>
</feature>
<dbReference type="Pfam" id="PF13359">
    <property type="entry name" value="DDE_Tnp_4"/>
    <property type="match status" value="1"/>
</dbReference>
<sequence>MLAELVAELGPRWQGRQDARLADQPRQRAVGAGARYRLVVTDRLLATLVHLRHGVTHDVLACWFGVSRSTITRAVGEVRPLLAERGCTVEGGVRLRTLADVIAHLGATGQLGLLDATEVRVHRPAAHEAGRHRFVSGKARANTVKALVITDAAGRRLFCGQTRPGAIHDLTQVRQAGLVELLALIPGITLLADAGYQGLSAQTAGAVLTPRPARRKNQIPIFPAVAAAHEAERRAHAAKRIRVEHGISHLKNWRALSRHLSRREHLDTILPAVAGLVPSQERAPRPESFAACRKRYRLALPRDRTGPKQVNDDPRLTMHEVVSKRCTMSQRSPSAVVPLTGQLHLLVWEKLRRGGPAVTGQDLSNKPGVLQFCELSGCVRRRRVVWREE</sequence>
<keyword evidence="5" id="KW-0540">Nuclease</keyword>
<protein>
    <submittedName>
        <fullName evidence="5">Helix-turn-helix of DDE superfamily endonuclease</fullName>
    </submittedName>
</protein>